<evidence type="ECO:0000259" key="1">
    <source>
        <dbReference type="PROSITE" id="PS51459"/>
    </source>
</evidence>
<dbReference type="eggNOG" id="COG3654">
    <property type="taxonomic scope" value="Bacteria"/>
</dbReference>
<dbReference type="NCBIfam" id="TIGR01550">
    <property type="entry name" value="DOC_P1"/>
    <property type="match status" value="1"/>
</dbReference>
<protein>
    <submittedName>
        <fullName evidence="2">Death-on-curing protein</fullName>
    </submittedName>
</protein>
<dbReference type="EMBL" id="JGZR01000013">
    <property type="protein sequence ID" value="KFJ00883.1"/>
    <property type="molecule type" value="Genomic_DNA"/>
</dbReference>
<dbReference type="InterPro" id="IPR006440">
    <property type="entry name" value="Doc"/>
</dbReference>
<dbReference type="Gene3D" id="1.20.120.1870">
    <property type="entry name" value="Fic/DOC protein, Fido domain"/>
    <property type="match status" value="1"/>
</dbReference>
<dbReference type="Pfam" id="PF02661">
    <property type="entry name" value="Fic"/>
    <property type="match status" value="1"/>
</dbReference>
<reference evidence="2 3" key="1">
    <citation type="submission" date="2014-03" db="EMBL/GenBank/DDBJ databases">
        <title>Genomics of Bifidobacteria.</title>
        <authorList>
            <person name="Ventura M."/>
            <person name="Milani C."/>
            <person name="Lugli G.A."/>
        </authorList>
    </citation>
    <scope>NUCLEOTIDE SEQUENCE [LARGE SCALE GENOMIC DNA]</scope>
    <source>
        <strain evidence="2 3">LMG 11597</strain>
    </source>
</reference>
<gene>
    <name evidence="2" type="ORF">BISU_1994</name>
</gene>
<dbReference type="GO" id="GO:0016301">
    <property type="term" value="F:kinase activity"/>
    <property type="evidence" value="ECO:0007669"/>
    <property type="project" value="InterPro"/>
</dbReference>
<dbReference type="PROSITE" id="PS51459">
    <property type="entry name" value="FIDO"/>
    <property type="match status" value="1"/>
</dbReference>
<evidence type="ECO:0000313" key="2">
    <source>
        <dbReference type="EMBL" id="KFJ00883.1"/>
    </source>
</evidence>
<dbReference type="RefSeq" id="WP_024464689.1">
    <property type="nucleotide sequence ID" value="NZ_CP062939.1"/>
</dbReference>
<comment type="caution">
    <text evidence="2">The sequence shown here is derived from an EMBL/GenBank/DDBJ whole genome shotgun (WGS) entry which is preliminary data.</text>
</comment>
<dbReference type="Proteomes" id="UP000029055">
    <property type="component" value="Unassembled WGS sequence"/>
</dbReference>
<organism evidence="2 3">
    <name type="scientific">Bifidobacterium subtile</name>
    <dbReference type="NCBI Taxonomy" id="77635"/>
    <lineage>
        <taxon>Bacteria</taxon>
        <taxon>Bacillati</taxon>
        <taxon>Actinomycetota</taxon>
        <taxon>Actinomycetes</taxon>
        <taxon>Bifidobacteriales</taxon>
        <taxon>Bifidobacteriaceae</taxon>
        <taxon>Bifidobacterium</taxon>
    </lineage>
</organism>
<dbReference type="SUPFAM" id="SSF140931">
    <property type="entry name" value="Fic-like"/>
    <property type="match status" value="1"/>
</dbReference>
<feature type="domain" description="Fido" evidence="1">
    <location>
        <begin position="27"/>
        <end position="153"/>
    </location>
</feature>
<accession>A0A087DZD2</accession>
<dbReference type="AlphaFoldDB" id="A0A087DZD2"/>
<dbReference type="InterPro" id="IPR053737">
    <property type="entry name" value="Type_II_TA_Toxin"/>
</dbReference>
<sequence>MPEQYTNEWWHIQAPPLVFQSDDLAEAMAQAIVQVHRKQLDDIGGFTVERTSDIGSVSSVVDSTFLLVFGQSPKERFDDLFRQVAHLTFHLAKNHYFADGNKRTAMAISLAILKMERTDLDIDDDPEPERNTLYKLISRLVTEEIGSARWFAHFWCCRSACVFSSLPVWCRGVGTCPDSVGSTSRWMSRSGSWR</sequence>
<name>A0A087DZD2_9BIFI</name>
<evidence type="ECO:0000313" key="3">
    <source>
        <dbReference type="Proteomes" id="UP000029055"/>
    </source>
</evidence>
<dbReference type="InterPro" id="IPR003812">
    <property type="entry name" value="Fido"/>
</dbReference>
<keyword evidence="3" id="KW-1185">Reference proteome</keyword>
<dbReference type="InterPro" id="IPR036597">
    <property type="entry name" value="Fido-like_dom_sf"/>
</dbReference>
<proteinExistence type="predicted"/>